<evidence type="ECO:0000259" key="8">
    <source>
        <dbReference type="Pfam" id="PF09335"/>
    </source>
</evidence>
<evidence type="ECO:0000313" key="9">
    <source>
        <dbReference type="EMBL" id="ACB52602.1"/>
    </source>
</evidence>
<dbReference type="InterPro" id="IPR032816">
    <property type="entry name" value="VTT_dom"/>
</dbReference>
<evidence type="ECO:0000256" key="1">
    <source>
        <dbReference type="ARBA" id="ARBA00004651"/>
    </source>
</evidence>
<proteinExistence type="inferred from homology"/>
<feature type="transmembrane region" description="Helical" evidence="7">
    <location>
        <begin position="23"/>
        <end position="42"/>
    </location>
</feature>
<sequence>MCLFYSPYLNVCYLKGFHFMLDWIVNIVDGLGYIGIALLMLLENLFPPIPSEVIMPLAGFVVTQGELNFVYVVIAGVIGSVVGALPWYYLGKSLSLKRIKSLADRYGRWLTISSEEIDRAKDWFERRGEMAACVSRLVPGVRTYISVPAGLSNMPLLPFLFYSTLGTAIWVSLLTFAGYILGANYDRVKDFIGPFSGVVAVVLVVVFIGWVIRRKRDS</sequence>
<keyword evidence="10" id="KW-1185">Reference proteome</keyword>
<accession>B1WY18</accession>
<dbReference type="GO" id="GO:0005886">
    <property type="term" value="C:plasma membrane"/>
    <property type="evidence" value="ECO:0007669"/>
    <property type="project" value="UniProtKB-SubCell"/>
</dbReference>
<feature type="transmembrane region" description="Helical" evidence="7">
    <location>
        <begin position="69"/>
        <end position="90"/>
    </location>
</feature>
<comment type="subcellular location">
    <subcellularLocation>
        <location evidence="1">Cell membrane</location>
        <topology evidence="1">Multi-pass membrane protein</topology>
    </subcellularLocation>
</comment>
<dbReference type="InterPro" id="IPR051311">
    <property type="entry name" value="DedA_domain"/>
</dbReference>
<dbReference type="PANTHER" id="PTHR42709">
    <property type="entry name" value="ALKALINE PHOSPHATASE LIKE PROTEIN"/>
    <property type="match status" value="1"/>
</dbReference>
<dbReference type="STRING" id="43989.cce_3254"/>
<keyword evidence="3" id="KW-1003">Cell membrane</keyword>
<dbReference type="HOGENOM" id="CLU_044208_1_1_3"/>
<feature type="domain" description="VTT" evidence="8">
    <location>
        <begin position="49"/>
        <end position="179"/>
    </location>
</feature>
<evidence type="ECO:0000313" key="10">
    <source>
        <dbReference type="Proteomes" id="UP000001203"/>
    </source>
</evidence>
<dbReference type="AlphaFoldDB" id="B1WY18"/>
<evidence type="ECO:0000256" key="3">
    <source>
        <dbReference type="ARBA" id="ARBA00022475"/>
    </source>
</evidence>
<dbReference type="Pfam" id="PF09335">
    <property type="entry name" value="VTT_dom"/>
    <property type="match status" value="1"/>
</dbReference>
<protein>
    <submittedName>
        <fullName evidence="9">DedA</fullName>
    </submittedName>
</protein>
<feature type="transmembrane region" description="Helical" evidence="7">
    <location>
        <begin position="159"/>
        <end position="180"/>
    </location>
</feature>
<dbReference type="eggNOG" id="COG0586">
    <property type="taxonomic scope" value="Bacteria"/>
</dbReference>
<name>B1WY18_CROS5</name>
<gene>
    <name evidence="9" type="ordered locus">cce_3254</name>
</gene>
<feature type="transmembrane region" description="Helical" evidence="7">
    <location>
        <begin position="192"/>
        <end position="212"/>
    </location>
</feature>
<dbReference type="Proteomes" id="UP000001203">
    <property type="component" value="Chromosome circular"/>
</dbReference>
<dbReference type="PANTHER" id="PTHR42709:SF6">
    <property type="entry name" value="UNDECAPRENYL PHOSPHATE TRANSPORTER A"/>
    <property type="match status" value="1"/>
</dbReference>
<evidence type="ECO:0000256" key="7">
    <source>
        <dbReference type="SAM" id="Phobius"/>
    </source>
</evidence>
<keyword evidence="4 7" id="KW-0812">Transmembrane</keyword>
<dbReference type="KEGG" id="cyt:cce_3254"/>
<evidence type="ECO:0000256" key="2">
    <source>
        <dbReference type="ARBA" id="ARBA00010792"/>
    </source>
</evidence>
<evidence type="ECO:0000256" key="5">
    <source>
        <dbReference type="ARBA" id="ARBA00022989"/>
    </source>
</evidence>
<evidence type="ECO:0000256" key="4">
    <source>
        <dbReference type="ARBA" id="ARBA00022692"/>
    </source>
</evidence>
<evidence type="ECO:0000256" key="6">
    <source>
        <dbReference type="ARBA" id="ARBA00023136"/>
    </source>
</evidence>
<organism evidence="9 10">
    <name type="scientific">Crocosphaera subtropica (strain ATCC 51142 / BH68)</name>
    <name type="common">Cyanothece sp. (strain ATCC 51142)</name>
    <dbReference type="NCBI Taxonomy" id="43989"/>
    <lineage>
        <taxon>Bacteria</taxon>
        <taxon>Bacillati</taxon>
        <taxon>Cyanobacteriota</taxon>
        <taxon>Cyanophyceae</taxon>
        <taxon>Oscillatoriophycideae</taxon>
        <taxon>Chroococcales</taxon>
        <taxon>Aphanothecaceae</taxon>
        <taxon>Crocosphaera</taxon>
        <taxon>Crocosphaera subtropica</taxon>
    </lineage>
</organism>
<dbReference type="EMBL" id="CP000806">
    <property type="protein sequence ID" value="ACB52602.1"/>
    <property type="molecule type" value="Genomic_DNA"/>
</dbReference>
<reference evidence="9 10" key="1">
    <citation type="journal article" date="2008" name="Proc. Natl. Acad. Sci. U.S.A.">
        <title>The genome of Cyanothece 51142, a unicellular diazotrophic cyanobacterium important in the marine nitrogen cycle.</title>
        <authorList>
            <person name="Welsh E.A."/>
            <person name="Liberton M."/>
            <person name="Stoeckel J."/>
            <person name="Loh T."/>
            <person name="Elvitigala T."/>
            <person name="Wang C."/>
            <person name="Wollam A."/>
            <person name="Fulton R.S."/>
            <person name="Clifton S.W."/>
            <person name="Jacobs J.M."/>
            <person name="Aurora R."/>
            <person name="Ghosh B.K."/>
            <person name="Sherman L.A."/>
            <person name="Smith R.D."/>
            <person name="Wilson R.K."/>
            <person name="Pakrasi H.B."/>
        </authorList>
    </citation>
    <scope>NUCLEOTIDE SEQUENCE [LARGE SCALE GENOMIC DNA]</scope>
    <source>
        <strain evidence="10">ATCC 51142 / BH68</strain>
    </source>
</reference>
<keyword evidence="6 7" id="KW-0472">Membrane</keyword>
<comment type="similarity">
    <text evidence="2">Belongs to the DedA family.</text>
</comment>
<keyword evidence="5 7" id="KW-1133">Transmembrane helix</keyword>